<dbReference type="Gene3D" id="4.10.320.10">
    <property type="entry name" value="E3-binding domain"/>
    <property type="match status" value="1"/>
</dbReference>
<dbReference type="InterPro" id="IPR001078">
    <property type="entry name" value="2-oxoacid_DH_actylTfrase"/>
</dbReference>
<name>A0A5C3MTC6_9AGAM</name>
<dbReference type="AlphaFoldDB" id="A0A5C3MTC6"/>
<sequence length="525" mass="56989">MLSLRRRPLQLLRGRPGRGSSFHSSAIVWASRKVLQKFKLADIGEGITECEVIKWNVKAQSPVQAFDQLCEVQSDKASVEITSPFDGVVKELLVQEGEVAKVGQGLCLIEVDEESLDDSSKRFTEPVSPPPHQVQEAVQSKAFETPPPSSEVSQEAPQPRERRPHPLDPSHPPDAATILNSFSKNVLAKPAVRHTARELGIDLNSLAPGSGRDGRIEKEDLERYLADERKDSAGSPSSSAQQAKESGDVVVELGRTRYGMWKAMEKSLEIPHFGYSTTLDITSLHSLLPRLNACIPPHYLPIPPPSPYTSVNPSSIHPAPSPPLVPPSHQFTKLTYLPLFLKTLSKAMSEWPLFRASISPRPLSAPQAKPTLTIRPSADISIALSTPTGLYTPTLQRVDAHTVFSLAAQLKHLSHLGRQTPCGLTPAEMPKRGGTITVSNVGAIGAGDFAAPVLVPGGGVAIVAIGRAKWVWDVDRGDGQGERRLKVGVSWSADHRVVEGAELAAFVECWRSWVEVPERLIGEAI</sequence>
<keyword evidence="8 9" id="KW-0012">Acyltransferase</keyword>
<keyword evidence="4 9" id="KW-0808">Transferase</keyword>
<dbReference type="OrthoDB" id="15567at2759"/>
<evidence type="ECO:0000313" key="14">
    <source>
        <dbReference type="Proteomes" id="UP000305948"/>
    </source>
</evidence>
<dbReference type="InterPro" id="IPR011053">
    <property type="entry name" value="Single_hybrid_motif"/>
</dbReference>
<dbReference type="SUPFAM" id="SSF51230">
    <property type="entry name" value="Single hybrid motif"/>
    <property type="match status" value="1"/>
</dbReference>
<dbReference type="Pfam" id="PF02817">
    <property type="entry name" value="E3_binding"/>
    <property type="match status" value="1"/>
</dbReference>
<keyword evidence="7" id="KW-0496">Mitochondrion</keyword>
<keyword evidence="6" id="KW-0809">Transit peptide</keyword>
<dbReference type="Pfam" id="PF00198">
    <property type="entry name" value="2-oxoacid_dh"/>
    <property type="match status" value="1"/>
</dbReference>
<dbReference type="PANTHER" id="PTHR43178">
    <property type="entry name" value="DIHYDROLIPOAMIDE ACETYLTRANSFERASE COMPONENT OF PYRUVATE DEHYDROGENASE COMPLEX"/>
    <property type="match status" value="1"/>
</dbReference>
<dbReference type="GO" id="GO:0016407">
    <property type="term" value="F:acetyltransferase activity"/>
    <property type="evidence" value="ECO:0007669"/>
    <property type="project" value="TreeGrafter"/>
</dbReference>
<dbReference type="SUPFAM" id="SSF52777">
    <property type="entry name" value="CoA-dependent acyltransferases"/>
    <property type="match status" value="1"/>
</dbReference>
<evidence type="ECO:0000256" key="8">
    <source>
        <dbReference type="ARBA" id="ARBA00023315"/>
    </source>
</evidence>
<reference evidence="13 14" key="1">
    <citation type="journal article" date="2019" name="Nat. Ecol. Evol.">
        <title>Megaphylogeny resolves global patterns of mushroom evolution.</title>
        <authorList>
            <person name="Varga T."/>
            <person name="Krizsan K."/>
            <person name="Foldi C."/>
            <person name="Dima B."/>
            <person name="Sanchez-Garcia M."/>
            <person name="Sanchez-Ramirez S."/>
            <person name="Szollosi G.J."/>
            <person name="Szarkandi J.G."/>
            <person name="Papp V."/>
            <person name="Albert L."/>
            <person name="Andreopoulos W."/>
            <person name="Angelini C."/>
            <person name="Antonin V."/>
            <person name="Barry K.W."/>
            <person name="Bougher N.L."/>
            <person name="Buchanan P."/>
            <person name="Buyck B."/>
            <person name="Bense V."/>
            <person name="Catcheside P."/>
            <person name="Chovatia M."/>
            <person name="Cooper J."/>
            <person name="Damon W."/>
            <person name="Desjardin D."/>
            <person name="Finy P."/>
            <person name="Geml J."/>
            <person name="Haridas S."/>
            <person name="Hughes K."/>
            <person name="Justo A."/>
            <person name="Karasinski D."/>
            <person name="Kautmanova I."/>
            <person name="Kiss B."/>
            <person name="Kocsube S."/>
            <person name="Kotiranta H."/>
            <person name="LaButti K.M."/>
            <person name="Lechner B.E."/>
            <person name="Liimatainen K."/>
            <person name="Lipzen A."/>
            <person name="Lukacs Z."/>
            <person name="Mihaltcheva S."/>
            <person name="Morgado L.N."/>
            <person name="Niskanen T."/>
            <person name="Noordeloos M.E."/>
            <person name="Ohm R.A."/>
            <person name="Ortiz-Santana B."/>
            <person name="Ovrebo C."/>
            <person name="Racz N."/>
            <person name="Riley R."/>
            <person name="Savchenko A."/>
            <person name="Shiryaev A."/>
            <person name="Soop K."/>
            <person name="Spirin V."/>
            <person name="Szebenyi C."/>
            <person name="Tomsovsky M."/>
            <person name="Tulloss R.E."/>
            <person name="Uehling J."/>
            <person name="Grigoriev I.V."/>
            <person name="Vagvolgyi C."/>
            <person name="Papp T."/>
            <person name="Martin F.M."/>
            <person name="Miettinen O."/>
            <person name="Hibbett D.S."/>
            <person name="Nagy L.G."/>
        </authorList>
    </citation>
    <scope>NUCLEOTIDE SEQUENCE [LARGE SCALE GENOMIC DNA]</scope>
    <source>
        <strain evidence="13 14">OMC1185</strain>
    </source>
</reference>
<dbReference type="EMBL" id="ML213521">
    <property type="protein sequence ID" value="TFK48065.1"/>
    <property type="molecule type" value="Genomic_DNA"/>
</dbReference>
<evidence type="ECO:0000256" key="6">
    <source>
        <dbReference type="ARBA" id="ARBA00022946"/>
    </source>
</evidence>
<dbReference type="CDD" id="cd06849">
    <property type="entry name" value="lipoyl_domain"/>
    <property type="match status" value="1"/>
</dbReference>
<evidence type="ECO:0000256" key="3">
    <source>
        <dbReference type="ARBA" id="ARBA00007317"/>
    </source>
</evidence>
<feature type="compositionally biased region" description="Basic and acidic residues" evidence="10">
    <location>
        <begin position="158"/>
        <end position="168"/>
    </location>
</feature>
<proteinExistence type="inferred from homology"/>
<dbReference type="EC" id="2.3.1.-" evidence="9"/>
<evidence type="ECO:0000256" key="9">
    <source>
        <dbReference type="RuleBase" id="RU003423"/>
    </source>
</evidence>
<evidence type="ECO:0000256" key="5">
    <source>
        <dbReference type="ARBA" id="ARBA00022823"/>
    </source>
</evidence>
<comment type="cofactor">
    <cofactor evidence="1 9">
        <name>(R)-lipoate</name>
        <dbReference type="ChEBI" id="CHEBI:83088"/>
    </cofactor>
</comment>
<dbReference type="Proteomes" id="UP000305948">
    <property type="component" value="Unassembled WGS sequence"/>
</dbReference>
<dbReference type="InterPro" id="IPR036625">
    <property type="entry name" value="E3-bd_dom_sf"/>
</dbReference>
<dbReference type="PANTHER" id="PTHR43178:SF5">
    <property type="entry name" value="LIPOAMIDE ACYLTRANSFERASE COMPONENT OF BRANCHED-CHAIN ALPHA-KETO ACID DEHYDROGENASE COMPLEX, MITOCHONDRIAL"/>
    <property type="match status" value="1"/>
</dbReference>
<dbReference type="Pfam" id="PF00364">
    <property type="entry name" value="Biotin_lipoyl"/>
    <property type="match status" value="1"/>
</dbReference>
<feature type="region of interest" description="Disordered" evidence="10">
    <location>
        <begin position="118"/>
        <end position="177"/>
    </location>
</feature>
<dbReference type="GO" id="GO:0031405">
    <property type="term" value="F:lipoic acid binding"/>
    <property type="evidence" value="ECO:0007669"/>
    <property type="project" value="TreeGrafter"/>
</dbReference>
<dbReference type="GO" id="GO:0005759">
    <property type="term" value="C:mitochondrial matrix"/>
    <property type="evidence" value="ECO:0007669"/>
    <property type="project" value="UniProtKB-SubCell"/>
</dbReference>
<dbReference type="Gene3D" id="2.40.50.100">
    <property type="match status" value="1"/>
</dbReference>
<dbReference type="InterPro" id="IPR023213">
    <property type="entry name" value="CAT-like_dom_sf"/>
</dbReference>
<dbReference type="SUPFAM" id="SSF47005">
    <property type="entry name" value="Peripheral subunit-binding domain of 2-oxo acid dehydrogenase complex"/>
    <property type="match status" value="1"/>
</dbReference>
<protein>
    <recommendedName>
        <fullName evidence="9">Dihydrolipoamide acetyltransferase component of pyruvate dehydrogenase complex</fullName>
        <ecNumber evidence="9">2.3.1.-</ecNumber>
    </recommendedName>
</protein>
<dbReference type="FunFam" id="2.40.50.100:FF:000013">
    <property type="entry name" value="Dihydrolipoamide acetyltransferase component of pyruvate dehydrogenase complex"/>
    <property type="match status" value="1"/>
</dbReference>
<evidence type="ECO:0000313" key="13">
    <source>
        <dbReference type="EMBL" id="TFK48065.1"/>
    </source>
</evidence>
<evidence type="ECO:0000256" key="2">
    <source>
        <dbReference type="ARBA" id="ARBA00004305"/>
    </source>
</evidence>
<dbReference type="GO" id="GO:0045333">
    <property type="term" value="P:cellular respiration"/>
    <property type="evidence" value="ECO:0007669"/>
    <property type="project" value="UniProtKB-ARBA"/>
</dbReference>
<dbReference type="InterPro" id="IPR050743">
    <property type="entry name" value="2-oxoacid_DH_E2_comp"/>
</dbReference>
<evidence type="ECO:0000256" key="1">
    <source>
        <dbReference type="ARBA" id="ARBA00001938"/>
    </source>
</evidence>
<feature type="domain" description="Peripheral subunit-binding (PSBD)" evidence="12">
    <location>
        <begin position="187"/>
        <end position="225"/>
    </location>
</feature>
<dbReference type="PROSITE" id="PS50968">
    <property type="entry name" value="BIOTINYL_LIPOYL"/>
    <property type="match status" value="1"/>
</dbReference>
<evidence type="ECO:0000256" key="10">
    <source>
        <dbReference type="SAM" id="MobiDB-lite"/>
    </source>
</evidence>
<dbReference type="Gene3D" id="3.30.559.10">
    <property type="entry name" value="Chloramphenicol acetyltransferase-like domain"/>
    <property type="match status" value="1"/>
</dbReference>
<evidence type="ECO:0000256" key="7">
    <source>
        <dbReference type="ARBA" id="ARBA00023128"/>
    </source>
</evidence>
<keyword evidence="5 9" id="KW-0450">Lipoyl</keyword>
<dbReference type="PROSITE" id="PS51826">
    <property type="entry name" value="PSBD"/>
    <property type="match status" value="1"/>
</dbReference>
<dbReference type="InterPro" id="IPR000089">
    <property type="entry name" value="Biotin_lipoyl"/>
</dbReference>
<dbReference type="InterPro" id="IPR004167">
    <property type="entry name" value="PSBD"/>
</dbReference>
<feature type="domain" description="Lipoyl-binding" evidence="11">
    <location>
        <begin position="35"/>
        <end position="110"/>
    </location>
</feature>
<feature type="compositionally biased region" description="Low complexity" evidence="10">
    <location>
        <begin position="233"/>
        <end position="243"/>
    </location>
</feature>
<comment type="similarity">
    <text evidence="3 9">Belongs to the 2-oxoacid dehydrogenase family.</text>
</comment>
<organism evidence="13 14">
    <name type="scientific">Heliocybe sulcata</name>
    <dbReference type="NCBI Taxonomy" id="5364"/>
    <lineage>
        <taxon>Eukaryota</taxon>
        <taxon>Fungi</taxon>
        <taxon>Dikarya</taxon>
        <taxon>Basidiomycota</taxon>
        <taxon>Agaricomycotina</taxon>
        <taxon>Agaricomycetes</taxon>
        <taxon>Gloeophyllales</taxon>
        <taxon>Gloeophyllaceae</taxon>
        <taxon>Heliocybe</taxon>
    </lineage>
</organism>
<evidence type="ECO:0000259" key="11">
    <source>
        <dbReference type="PROSITE" id="PS50968"/>
    </source>
</evidence>
<comment type="subcellular location">
    <subcellularLocation>
        <location evidence="2">Mitochondrion matrix</location>
    </subcellularLocation>
</comment>
<dbReference type="STRING" id="5364.A0A5C3MTC6"/>
<feature type="region of interest" description="Disordered" evidence="10">
    <location>
        <begin position="228"/>
        <end position="247"/>
    </location>
</feature>
<evidence type="ECO:0000259" key="12">
    <source>
        <dbReference type="PROSITE" id="PS51826"/>
    </source>
</evidence>
<gene>
    <name evidence="13" type="ORF">OE88DRAFT_1647442</name>
</gene>
<evidence type="ECO:0000256" key="4">
    <source>
        <dbReference type="ARBA" id="ARBA00022679"/>
    </source>
</evidence>
<accession>A0A5C3MTC6</accession>
<keyword evidence="14" id="KW-1185">Reference proteome</keyword>